<dbReference type="InterPro" id="IPR001650">
    <property type="entry name" value="Helicase_C-like"/>
</dbReference>
<dbReference type="InterPro" id="IPR049730">
    <property type="entry name" value="SNF2/RAD54-like_C"/>
</dbReference>
<dbReference type="Gene3D" id="3.40.50.300">
    <property type="entry name" value="P-loop containing nucleotide triphosphate hydrolases"/>
    <property type="match status" value="1"/>
</dbReference>
<dbReference type="PROSITE" id="PS51192">
    <property type="entry name" value="HELICASE_ATP_BIND_1"/>
    <property type="match status" value="1"/>
</dbReference>
<dbReference type="InterPro" id="IPR022138">
    <property type="entry name" value="DUF3670"/>
</dbReference>
<dbReference type="PANTHER" id="PTHR10799">
    <property type="entry name" value="SNF2/RAD54 HELICASE FAMILY"/>
    <property type="match status" value="1"/>
</dbReference>
<name>A0A2T2XI07_9FIRM</name>
<keyword evidence="4" id="KW-0067">ATP-binding</keyword>
<evidence type="ECO:0000313" key="4">
    <source>
        <dbReference type="EMBL" id="PSR34098.1"/>
    </source>
</evidence>
<protein>
    <submittedName>
        <fullName evidence="4">ATP-dependent helicase</fullName>
    </submittedName>
</protein>
<feature type="domain" description="Helicase C-terminal" evidence="3">
    <location>
        <begin position="823"/>
        <end position="985"/>
    </location>
</feature>
<dbReference type="PROSITE" id="PS51194">
    <property type="entry name" value="HELICASE_CTER"/>
    <property type="match status" value="1"/>
</dbReference>
<reference evidence="4 5" key="1">
    <citation type="journal article" date="2014" name="BMC Genomics">
        <title>Comparison of environmental and isolate Sulfobacillus genomes reveals diverse carbon, sulfur, nitrogen, and hydrogen metabolisms.</title>
        <authorList>
            <person name="Justice N.B."/>
            <person name="Norman A."/>
            <person name="Brown C.T."/>
            <person name="Singh A."/>
            <person name="Thomas B.C."/>
            <person name="Banfield J.F."/>
        </authorList>
    </citation>
    <scope>NUCLEOTIDE SEQUENCE [LARGE SCALE GENOMIC DNA]</scope>
    <source>
        <strain evidence="4">AMDSBA4</strain>
    </source>
</reference>
<proteinExistence type="predicted"/>
<dbReference type="AlphaFoldDB" id="A0A2T2XI07"/>
<dbReference type="EMBL" id="PXYW01000012">
    <property type="protein sequence ID" value="PSR34098.1"/>
    <property type="molecule type" value="Genomic_DNA"/>
</dbReference>
<dbReference type="InterPro" id="IPR000330">
    <property type="entry name" value="SNF2_N"/>
</dbReference>
<dbReference type="FunFam" id="3.40.50.300:FF:000533">
    <property type="entry name" value="Helicase, Snf2 family"/>
    <property type="match status" value="1"/>
</dbReference>
<evidence type="ECO:0000313" key="5">
    <source>
        <dbReference type="Proteomes" id="UP000242972"/>
    </source>
</evidence>
<dbReference type="GO" id="GO:0005524">
    <property type="term" value="F:ATP binding"/>
    <property type="evidence" value="ECO:0007669"/>
    <property type="project" value="InterPro"/>
</dbReference>
<dbReference type="Pfam" id="PF00271">
    <property type="entry name" value="Helicase_C"/>
    <property type="match status" value="1"/>
</dbReference>
<dbReference type="InterPro" id="IPR027417">
    <property type="entry name" value="P-loop_NTPase"/>
</dbReference>
<dbReference type="CDD" id="cd18793">
    <property type="entry name" value="SF2_C_SNF"/>
    <property type="match status" value="1"/>
</dbReference>
<sequence>MDTVLHVLWFQRDWWIWAENSRWRRGRVLGASAPDLARLLGRMIPELVEPQLRYIPLWIPWQDDRAQAVGGTGENSHEIFRVNAARVNETVWAPVFAKLDSAAWWESSGIALGQEARVFARVYALAMGLIVRNQFYPGMAEIEGQLHAVWHPFLQNQDRALLERLSLALPAYARASQKPPLTAPAILQQMVARVVDALVRHNFYDTLPPSALGPPYGAWLQHLQRNIRPLVPASSRTIRGALVRWEKAALKWEQLNFRLLMRIEEPFDEVFLREAPTTEENDGLRGQDRRWTIRLFSFPAVDPSLVRPINDDNTGSHPNRDVLMWWAEACRLVPWLEQVADASVPGEFTLDSSQLLDFLEQDAWKLQDAGIAVLMPSWWHKRKTRIGLKARITADKGMGPGIGDLTAVNWSLAMGDEALTAEEIQYLAALKEPLVKVRGQWIQLQPGEIRNLAQRLKNAPQRLAASEALRLALEPEFKDDPSIPVLEVETEGWLTEVIGRLSGDQRIEEIAPPEGFIGVLRPYQTRGVSWLNFLHQWGIGGCLADDMGLGKTVQTLALIHHDYARGEKGPVLLICPTSVVGNWEREAQRFTPDLPVWVHHGSRRLKGEAFAAAVQHAALVITSYPLLRYDAAILEGIHWWGLVLDEAQNVKNPYTQQAQLVRKLHAGYRIALTGTPVENNVEELWALMDFLNPGLLGSLDRFRRDFGYAGNQKGDGSELDRLKRITGPFVLRRVKTDPAIINDLPDKVEIKEYCVITREQASLYQAVLDSMAERLTHVDGMARRGLILATLTHLKQVLNHPAHFLADGSPLAGRSGKLTRLEELVEEILAVQDHALIFTQYAEMGNLLVQHLQKRFGQPCLFLHGGTKKSQRDEMVDAFQNRPNGPRLFVLSLKAGGTGLNLTRANHVIHYDRWWNPAVENQATDRAFRIGQHRNVEVHKFICRGTLEERIDLIIEEKLTLAERLVGSGEGWITELSADALRELLTLSADWEEE</sequence>
<evidence type="ECO:0000259" key="3">
    <source>
        <dbReference type="PROSITE" id="PS51194"/>
    </source>
</evidence>
<dbReference type="InterPro" id="IPR038718">
    <property type="entry name" value="SNF2-like_sf"/>
</dbReference>
<evidence type="ECO:0000259" key="2">
    <source>
        <dbReference type="PROSITE" id="PS51192"/>
    </source>
</evidence>
<dbReference type="InterPro" id="IPR014001">
    <property type="entry name" value="Helicase_ATP-bd"/>
</dbReference>
<dbReference type="CDD" id="cd18012">
    <property type="entry name" value="DEXQc_arch_SWI2_SNF2"/>
    <property type="match status" value="1"/>
</dbReference>
<dbReference type="Proteomes" id="UP000242972">
    <property type="component" value="Unassembled WGS sequence"/>
</dbReference>
<dbReference type="Pfam" id="PF12419">
    <property type="entry name" value="DUF3670"/>
    <property type="match status" value="1"/>
</dbReference>
<feature type="domain" description="Helicase ATP-binding" evidence="2">
    <location>
        <begin position="532"/>
        <end position="694"/>
    </location>
</feature>
<evidence type="ECO:0000256" key="1">
    <source>
        <dbReference type="ARBA" id="ARBA00022801"/>
    </source>
</evidence>
<accession>A0A2T2XI07</accession>
<dbReference type="SMART" id="SM00490">
    <property type="entry name" value="HELICc"/>
    <property type="match status" value="1"/>
</dbReference>
<dbReference type="GO" id="GO:0016787">
    <property type="term" value="F:hydrolase activity"/>
    <property type="evidence" value="ECO:0007669"/>
    <property type="project" value="UniProtKB-KW"/>
</dbReference>
<keyword evidence="4" id="KW-0347">Helicase</keyword>
<organism evidence="4 5">
    <name type="scientific">Sulfobacillus benefaciens</name>
    <dbReference type="NCBI Taxonomy" id="453960"/>
    <lineage>
        <taxon>Bacteria</taxon>
        <taxon>Bacillati</taxon>
        <taxon>Bacillota</taxon>
        <taxon>Clostridia</taxon>
        <taxon>Eubacteriales</taxon>
        <taxon>Clostridiales Family XVII. Incertae Sedis</taxon>
        <taxon>Sulfobacillus</taxon>
    </lineage>
</organism>
<dbReference type="SMART" id="SM00487">
    <property type="entry name" value="DEXDc"/>
    <property type="match status" value="1"/>
</dbReference>
<dbReference type="GO" id="GO:0004386">
    <property type="term" value="F:helicase activity"/>
    <property type="evidence" value="ECO:0007669"/>
    <property type="project" value="UniProtKB-KW"/>
</dbReference>
<keyword evidence="1" id="KW-0378">Hydrolase</keyword>
<dbReference type="Gene3D" id="3.40.50.10810">
    <property type="entry name" value="Tandem AAA-ATPase domain"/>
    <property type="match status" value="1"/>
</dbReference>
<dbReference type="Pfam" id="PF00176">
    <property type="entry name" value="SNF2-rel_dom"/>
    <property type="match status" value="1"/>
</dbReference>
<keyword evidence="4" id="KW-0547">Nucleotide-binding</keyword>
<dbReference type="SUPFAM" id="SSF52540">
    <property type="entry name" value="P-loop containing nucleoside triphosphate hydrolases"/>
    <property type="match status" value="2"/>
</dbReference>
<gene>
    <name evidence="4" type="ORF">C7B46_06770</name>
</gene>
<comment type="caution">
    <text evidence="4">The sequence shown here is derived from an EMBL/GenBank/DDBJ whole genome shotgun (WGS) entry which is preliminary data.</text>
</comment>